<proteinExistence type="predicted"/>
<name>A0A5S9NEH1_9HYPH</name>
<dbReference type="AlphaFoldDB" id="A0A5S9NEH1"/>
<evidence type="ECO:0000313" key="1">
    <source>
        <dbReference type="EMBL" id="CAA0088162.1"/>
    </source>
</evidence>
<organism evidence="1 2">
    <name type="scientific">Starkeya nomas</name>
    <dbReference type="NCBI Taxonomy" id="2666134"/>
    <lineage>
        <taxon>Bacteria</taxon>
        <taxon>Pseudomonadati</taxon>
        <taxon>Pseudomonadota</taxon>
        <taxon>Alphaproteobacteria</taxon>
        <taxon>Hyphomicrobiales</taxon>
        <taxon>Xanthobacteraceae</taxon>
        <taxon>Starkeya</taxon>
    </lineage>
</organism>
<protein>
    <submittedName>
        <fullName evidence="1">Uncharacterized protein</fullName>
    </submittedName>
</protein>
<sequence length="30" mass="3115">MCEELAASDSGDSGICVNLNLKMKRLGGVC</sequence>
<keyword evidence="2" id="KW-1185">Reference proteome</keyword>
<dbReference type="EMBL" id="CACSAS010000001">
    <property type="protein sequence ID" value="CAA0088162.1"/>
    <property type="molecule type" value="Genomic_DNA"/>
</dbReference>
<evidence type="ECO:0000313" key="2">
    <source>
        <dbReference type="Proteomes" id="UP000433050"/>
    </source>
</evidence>
<gene>
    <name evidence="1" type="ORF">STARVERO_00641</name>
</gene>
<dbReference type="Proteomes" id="UP000433050">
    <property type="component" value="Unassembled WGS sequence"/>
</dbReference>
<accession>A0A5S9NEH1</accession>
<reference evidence="1 2" key="1">
    <citation type="submission" date="2019-12" db="EMBL/GenBank/DDBJ databases">
        <authorList>
            <person name="Reyes-Prieto M."/>
        </authorList>
    </citation>
    <scope>NUCLEOTIDE SEQUENCE [LARGE SCALE GENOMIC DNA]</scope>
    <source>
        <strain evidence="1">HF14-78462</strain>
    </source>
</reference>